<dbReference type="PANTHER" id="PTHR43273:SF3">
    <property type="entry name" value="ANAEROBIC SULFATASE-MATURATING ENZYME HOMOLOG ASLB-RELATED"/>
    <property type="match status" value="1"/>
</dbReference>
<dbReference type="SUPFAM" id="SSF102114">
    <property type="entry name" value="Radical SAM enzymes"/>
    <property type="match status" value="1"/>
</dbReference>
<dbReference type="InterPro" id="IPR047207">
    <property type="entry name" value="SPASM_anSME"/>
</dbReference>
<evidence type="ECO:0000256" key="5">
    <source>
        <dbReference type="ARBA" id="ARBA00023004"/>
    </source>
</evidence>
<dbReference type="SFLD" id="SFLDG01384">
    <property type="entry name" value="thioether_bond_formation_requi"/>
    <property type="match status" value="1"/>
</dbReference>
<dbReference type="NCBIfam" id="TIGR03942">
    <property type="entry name" value="sulfatase_rSAM"/>
    <property type="match status" value="1"/>
</dbReference>
<dbReference type="EMBL" id="DVLW01000234">
    <property type="protein sequence ID" value="HIT95221.1"/>
    <property type="molecule type" value="Genomic_DNA"/>
</dbReference>
<dbReference type="GO" id="GO:0016491">
    <property type="term" value="F:oxidoreductase activity"/>
    <property type="evidence" value="ECO:0007669"/>
    <property type="project" value="InterPro"/>
</dbReference>
<dbReference type="InterPro" id="IPR023885">
    <property type="entry name" value="4Fe4S-binding_SPASM_dom"/>
</dbReference>
<dbReference type="CDD" id="cd01335">
    <property type="entry name" value="Radical_SAM"/>
    <property type="match status" value="1"/>
</dbReference>
<feature type="domain" description="Radical SAM core" evidence="8">
    <location>
        <begin position="1"/>
        <end position="227"/>
    </location>
</feature>
<accession>A0A9D1H8J3</accession>
<proteinExistence type="inferred from homology"/>
<dbReference type="AlphaFoldDB" id="A0A9D1H8J3"/>
<dbReference type="InterPro" id="IPR013785">
    <property type="entry name" value="Aldolase_TIM"/>
</dbReference>
<dbReference type="CDD" id="cd21120">
    <property type="entry name" value="SPASM_anSME"/>
    <property type="match status" value="1"/>
</dbReference>
<dbReference type="InterPro" id="IPR023867">
    <property type="entry name" value="Sulphatase_maturase_rSAM"/>
</dbReference>
<dbReference type="GO" id="GO:0046872">
    <property type="term" value="F:metal ion binding"/>
    <property type="evidence" value="ECO:0007669"/>
    <property type="project" value="UniProtKB-KW"/>
</dbReference>
<evidence type="ECO:0000256" key="6">
    <source>
        <dbReference type="ARBA" id="ARBA00023014"/>
    </source>
</evidence>
<protein>
    <submittedName>
        <fullName evidence="9">Anaerobic sulfatase maturase</fullName>
    </submittedName>
</protein>
<keyword evidence="3" id="KW-0949">S-adenosyl-L-methionine</keyword>
<dbReference type="NCBIfam" id="TIGR04085">
    <property type="entry name" value="rSAM_more_4Fe4S"/>
    <property type="match status" value="1"/>
</dbReference>
<evidence type="ECO:0000256" key="4">
    <source>
        <dbReference type="ARBA" id="ARBA00022723"/>
    </source>
</evidence>
<evidence type="ECO:0000256" key="3">
    <source>
        <dbReference type="ARBA" id="ARBA00022691"/>
    </source>
</evidence>
<dbReference type="SFLD" id="SFLDF00289">
    <property type="entry name" value="anaerobic_Cys-type_sulfatase-m"/>
    <property type="match status" value="1"/>
</dbReference>
<keyword evidence="5" id="KW-0408">Iron</keyword>
<evidence type="ECO:0000256" key="2">
    <source>
        <dbReference type="ARBA" id="ARBA00022485"/>
    </source>
</evidence>
<keyword evidence="4" id="KW-0479">Metal-binding</keyword>
<evidence type="ECO:0000259" key="8">
    <source>
        <dbReference type="PROSITE" id="PS51918"/>
    </source>
</evidence>
<comment type="cofactor">
    <cofactor evidence="1">
        <name>[4Fe-4S] cluster</name>
        <dbReference type="ChEBI" id="CHEBI:49883"/>
    </cofactor>
</comment>
<reference evidence="9" key="2">
    <citation type="journal article" date="2021" name="PeerJ">
        <title>Extensive microbial diversity within the chicken gut microbiome revealed by metagenomics and culture.</title>
        <authorList>
            <person name="Gilroy R."/>
            <person name="Ravi A."/>
            <person name="Getino M."/>
            <person name="Pursley I."/>
            <person name="Horton D.L."/>
            <person name="Alikhan N.F."/>
            <person name="Baker D."/>
            <person name="Gharbi K."/>
            <person name="Hall N."/>
            <person name="Watson M."/>
            <person name="Adriaenssens E.M."/>
            <person name="Foster-Nyarko E."/>
            <person name="Jarju S."/>
            <person name="Secka A."/>
            <person name="Antonio M."/>
            <person name="Oren A."/>
            <person name="Chaudhuri R.R."/>
            <person name="La Ragione R."/>
            <person name="Hildebrand F."/>
            <person name="Pallen M.J."/>
        </authorList>
    </citation>
    <scope>NUCLEOTIDE SEQUENCE</scope>
    <source>
        <strain evidence="9">ChiBcec7-5410</strain>
    </source>
</reference>
<dbReference type="InterPro" id="IPR007197">
    <property type="entry name" value="rSAM"/>
</dbReference>
<evidence type="ECO:0000256" key="7">
    <source>
        <dbReference type="ARBA" id="ARBA00023601"/>
    </source>
</evidence>
<sequence length="376" mass="43143">MPSLSILVKPSSGNCNVRCRYCFYHDEQINRDTYSYGFMSEETLETLIKKALSYADRECSFGFQGGEPTLSGLDFFRKVVEFQKKYNVHGTRIANAIQTNGLLIDDEWAEFLRENHFLVGLSLDGNKQLHDLNRLDPAGKGTYARVFHAAQVLTAHKVDFNILTVVTGQTADAISKIYSFYRRSGLLYQQYIPCLDPLEEERGSSPYSLTPEKYGKFLKTLFDLWYRDLQAGKFIYIRYFENLLGMLLGGHPESCGMSGNCMIQNIVEADGSVYPCDFYCLDKWKLGNIRDDDFASMAENQTASAFLAEAKREMPDCKGCKWYFICRGGCRRDREPMEENAPVKNYFCSAYQEFFEYAMPRLQEVAANISLGHRYF</sequence>
<dbReference type="Gene3D" id="3.20.20.70">
    <property type="entry name" value="Aldolase class I"/>
    <property type="match status" value="1"/>
</dbReference>
<dbReference type="InterPro" id="IPR034485">
    <property type="entry name" value="Anaerobic_Cys-type_sulfatase-m"/>
</dbReference>
<name>A0A9D1H8J3_9FIRM</name>
<keyword evidence="6" id="KW-0411">Iron-sulfur</keyword>
<evidence type="ECO:0000256" key="1">
    <source>
        <dbReference type="ARBA" id="ARBA00001966"/>
    </source>
</evidence>
<reference evidence="9" key="1">
    <citation type="submission" date="2020-10" db="EMBL/GenBank/DDBJ databases">
        <authorList>
            <person name="Gilroy R."/>
        </authorList>
    </citation>
    <scope>NUCLEOTIDE SEQUENCE</scope>
    <source>
        <strain evidence="9">ChiBcec7-5410</strain>
    </source>
</reference>
<dbReference type="Pfam" id="PF13186">
    <property type="entry name" value="SPASM"/>
    <property type="match status" value="1"/>
</dbReference>
<dbReference type="GO" id="GO:0051539">
    <property type="term" value="F:4 iron, 4 sulfur cluster binding"/>
    <property type="evidence" value="ECO:0007669"/>
    <property type="project" value="UniProtKB-KW"/>
</dbReference>
<dbReference type="InterPro" id="IPR058240">
    <property type="entry name" value="rSAM_sf"/>
</dbReference>
<gene>
    <name evidence="9" type="ORF">IAC43_08540</name>
</gene>
<dbReference type="NCBIfam" id="NF010321">
    <property type="entry name" value="PRK13758.1"/>
    <property type="match status" value="1"/>
</dbReference>
<keyword evidence="2" id="KW-0004">4Fe-4S</keyword>
<comment type="caution">
    <text evidence="9">The sequence shown here is derived from an EMBL/GenBank/DDBJ whole genome shotgun (WGS) entry which is preliminary data.</text>
</comment>
<organism evidence="9 10">
    <name type="scientific">Candidatus Faecivivens stercoripullorum</name>
    <dbReference type="NCBI Taxonomy" id="2840805"/>
    <lineage>
        <taxon>Bacteria</taxon>
        <taxon>Bacillati</taxon>
        <taxon>Bacillota</taxon>
        <taxon>Clostridia</taxon>
        <taxon>Eubacteriales</taxon>
        <taxon>Oscillospiraceae</taxon>
        <taxon>Oscillospiraceae incertae sedis</taxon>
        <taxon>Candidatus Faecivivens</taxon>
    </lineage>
</organism>
<dbReference type="PANTHER" id="PTHR43273">
    <property type="entry name" value="ANAEROBIC SULFATASE-MATURATING ENZYME HOMOLOG ASLB-RELATED"/>
    <property type="match status" value="1"/>
</dbReference>
<dbReference type="SFLD" id="SFLDG01072">
    <property type="entry name" value="dehydrogenase_like"/>
    <property type="match status" value="1"/>
</dbReference>
<evidence type="ECO:0000313" key="10">
    <source>
        <dbReference type="Proteomes" id="UP000824160"/>
    </source>
</evidence>
<evidence type="ECO:0000313" key="9">
    <source>
        <dbReference type="EMBL" id="HIT95221.1"/>
    </source>
</evidence>
<dbReference type="SFLD" id="SFLDS00029">
    <property type="entry name" value="Radical_SAM"/>
    <property type="match status" value="1"/>
</dbReference>
<comment type="similarity">
    <text evidence="7">Belongs to the radical SAM superfamily. Anaerobic sulfatase-maturating enzyme family.</text>
</comment>
<dbReference type="SFLD" id="SFLDG01386">
    <property type="entry name" value="main_SPASM_domain-containing"/>
    <property type="match status" value="1"/>
</dbReference>
<dbReference type="SFLD" id="SFLDG01067">
    <property type="entry name" value="SPASM/twitch_domain_containing"/>
    <property type="match status" value="1"/>
</dbReference>
<dbReference type="Proteomes" id="UP000824160">
    <property type="component" value="Unassembled WGS sequence"/>
</dbReference>
<dbReference type="Pfam" id="PF04055">
    <property type="entry name" value="Radical_SAM"/>
    <property type="match status" value="1"/>
</dbReference>
<dbReference type="PROSITE" id="PS51918">
    <property type="entry name" value="RADICAL_SAM"/>
    <property type="match status" value="1"/>
</dbReference>